<keyword evidence="1" id="KW-0472">Membrane</keyword>
<organism evidence="2 3">
    <name type="scientific">Pycnococcus provasolii</name>
    <dbReference type="NCBI Taxonomy" id="41880"/>
    <lineage>
        <taxon>Eukaryota</taxon>
        <taxon>Viridiplantae</taxon>
        <taxon>Chlorophyta</taxon>
        <taxon>Pseudoscourfieldiophyceae</taxon>
        <taxon>Pseudoscourfieldiales</taxon>
        <taxon>Pycnococcaceae</taxon>
        <taxon>Pycnococcus</taxon>
    </lineage>
</organism>
<keyword evidence="3" id="KW-1185">Reference proteome</keyword>
<reference evidence="2" key="1">
    <citation type="submission" date="2020-10" db="EMBL/GenBank/DDBJ databases">
        <title>Unveiling of a novel bifunctional photoreceptor, Dualchrome1, isolated from a cosmopolitan green alga.</title>
        <authorList>
            <person name="Suzuki S."/>
            <person name="Kawachi M."/>
        </authorList>
    </citation>
    <scope>NUCLEOTIDE SEQUENCE</scope>
    <source>
        <strain evidence="2">NIES 2893</strain>
    </source>
</reference>
<dbReference type="EMBL" id="BNJQ01000030">
    <property type="protein sequence ID" value="GHP10678.1"/>
    <property type="molecule type" value="Genomic_DNA"/>
</dbReference>
<evidence type="ECO:0000313" key="3">
    <source>
        <dbReference type="Proteomes" id="UP000660262"/>
    </source>
</evidence>
<feature type="transmembrane region" description="Helical" evidence="1">
    <location>
        <begin position="91"/>
        <end position="114"/>
    </location>
</feature>
<protein>
    <submittedName>
        <fullName evidence="2">Uncharacterized protein</fullName>
    </submittedName>
</protein>
<proteinExistence type="predicted"/>
<evidence type="ECO:0000313" key="2">
    <source>
        <dbReference type="EMBL" id="GHP10678.1"/>
    </source>
</evidence>
<accession>A0A830HUQ1</accession>
<evidence type="ECO:0000256" key="1">
    <source>
        <dbReference type="SAM" id="Phobius"/>
    </source>
</evidence>
<dbReference type="AlphaFoldDB" id="A0A830HUQ1"/>
<dbReference type="Proteomes" id="UP000660262">
    <property type="component" value="Unassembled WGS sequence"/>
</dbReference>
<keyword evidence="1" id="KW-1133">Transmembrane helix</keyword>
<keyword evidence="1" id="KW-0812">Transmembrane</keyword>
<name>A0A830HUQ1_9CHLO</name>
<sequence>MFQKAKSAASSAASAAASKAALVANEQATKARTTIDAEMPKYQAQFAAASEQTRAAVKEGFNKLEPQVQTFLRSPTMQHLKKNEAGIKAGLAVFVAAGLPGAALLLSLVSYVGLEACGDVLVQFFQLAVPLL</sequence>
<gene>
    <name evidence="2" type="ORF">PPROV_000940900</name>
</gene>
<comment type="caution">
    <text evidence="2">The sequence shown here is derived from an EMBL/GenBank/DDBJ whole genome shotgun (WGS) entry which is preliminary data.</text>
</comment>